<feature type="domain" description="Peptidoglycan binding-like" evidence="1">
    <location>
        <begin position="203"/>
        <end position="252"/>
    </location>
</feature>
<dbReference type="InterPro" id="IPR002477">
    <property type="entry name" value="Peptidoglycan-bd-like"/>
</dbReference>
<name>A0A516KT62_9CAUD</name>
<dbReference type="CDD" id="cd14814">
    <property type="entry name" value="Peptidase_M15"/>
    <property type="match status" value="1"/>
</dbReference>
<dbReference type="SUPFAM" id="SSF55166">
    <property type="entry name" value="Hedgehog/DD-peptidase"/>
    <property type="match status" value="1"/>
</dbReference>
<dbReference type="Pfam" id="PF01471">
    <property type="entry name" value="PG_binding_1"/>
    <property type="match status" value="1"/>
</dbReference>
<dbReference type="SUPFAM" id="SSF47090">
    <property type="entry name" value="PGBD-like"/>
    <property type="match status" value="1"/>
</dbReference>
<gene>
    <name evidence="2" type="primary">34</name>
    <name evidence="2" type="ORF">SEA_ARAXXI_34</name>
</gene>
<accession>A0A516KT62</accession>
<keyword evidence="3" id="KW-1185">Reference proteome</keyword>
<evidence type="ECO:0000313" key="3">
    <source>
        <dbReference type="Proteomes" id="UP000315309"/>
    </source>
</evidence>
<dbReference type="InterPro" id="IPR036365">
    <property type="entry name" value="PGBD-like_sf"/>
</dbReference>
<dbReference type="Proteomes" id="UP000315309">
    <property type="component" value="Segment"/>
</dbReference>
<protein>
    <submittedName>
        <fullName evidence="2">Lysin A</fullName>
    </submittedName>
</protein>
<dbReference type="InterPro" id="IPR009045">
    <property type="entry name" value="Zn_M74/Hedgehog-like"/>
</dbReference>
<reference evidence="2 3" key="1">
    <citation type="submission" date="2019-06" db="EMBL/GenBank/DDBJ databases">
        <authorList>
            <person name="Cleveland K."/>
            <person name="Luciani P."/>
            <person name="Chung H."/>
            <person name="Caruso S.M."/>
            <person name="Garlena R.A."/>
            <person name="Russell D.A."/>
            <person name="Pope W.H."/>
            <person name="Jacobs-Sera D."/>
            <person name="Hatfull G.F."/>
        </authorList>
    </citation>
    <scope>NUCLEOTIDE SEQUENCE [LARGE SCALE GENOMIC DNA]</scope>
</reference>
<evidence type="ECO:0000313" key="2">
    <source>
        <dbReference type="EMBL" id="QDP44853.1"/>
    </source>
</evidence>
<dbReference type="InterPro" id="IPR036366">
    <property type="entry name" value="PGBDSf"/>
</dbReference>
<dbReference type="Gene3D" id="1.10.101.10">
    <property type="entry name" value="PGBD-like superfamily/PGBD"/>
    <property type="match status" value="2"/>
</dbReference>
<organism evidence="2 3">
    <name type="scientific">Microbacterium phage Araxxi</name>
    <dbReference type="NCBI Taxonomy" id="2590948"/>
    <lineage>
        <taxon>Viruses</taxon>
        <taxon>Duplodnaviria</taxon>
        <taxon>Heunggongvirae</taxon>
        <taxon>Uroviricota</taxon>
        <taxon>Caudoviricetes</taxon>
        <taxon>Burrovirus</taxon>
        <taxon>Burrovirus araxxi</taxon>
    </lineage>
</organism>
<proteinExistence type="predicted"/>
<dbReference type="GeneID" id="55621174"/>
<evidence type="ECO:0000259" key="1">
    <source>
        <dbReference type="Pfam" id="PF01471"/>
    </source>
</evidence>
<dbReference type="RefSeq" id="YP_009850691.1">
    <property type="nucleotide sequence ID" value="NC_048801.1"/>
</dbReference>
<dbReference type="KEGG" id="vg:55621174"/>
<sequence>MAALKNHPGMWLRDDAAAAINALEDKYGKIIINSAGRTVAEQNKLIRDYDNGVPGIFKPARPAETSNHVRNGGIAVDVYNYTSDRAKLNEFGFQWYGPSDPVHYTFTGWAGNNPKANQLTRDRQAWLKSRGWNLAVDGIEGPITRQVYKEYQQALKKMGHYKGAIDGIWGAGTQAAHQKHYDDVQALNNRPSTPAKGPLSYADIQRGLNKFGYGLVVDNIWGRKSSNALADFQRKHGLAADRIVGPKTRAALGI</sequence>
<dbReference type="EMBL" id="MN062711">
    <property type="protein sequence ID" value="QDP44853.1"/>
    <property type="molecule type" value="Genomic_DNA"/>
</dbReference>